<gene>
    <name evidence="1" type="ORF">ORM20_00127</name>
</gene>
<accession>A0A9N6WSL9</accession>
<sequence>MNFRIQEISIDELITEIPSLSLNGFADPIEGYTWLISDDGSKAQLWKNNGGTRQETEDEYIARVVEAYHEFINSQNSVRTFNSVIEGLHPYYPLFREHFKGVYTIIEDVSILIEKAKAEYIEQRIDIAKENNS</sequence>
<reference evidence="1" key="1">
    <citation type="submission" date="2022-10" db="EMBL/GenBank/DDBJ databases">
        <authorList>
            <person name="Meaden S."/>
        </authorList>
    </citation>
    <scope>NUCLEOTIDE SEQUENCE</scope>
</reference>
<name>A0A9N6WSL9_9VIRU</name>
<organism evidence="1">
    <name type="scientific">Ochrobactrum phage ORM_20</name>
    <dbReference type="NCBI Taxonomy" id="2985243"/>
    <lineage>
        <taxon>Viruses</taxon>
    </lineage>
</organism>
<protein>
    <submittedName>
        <fullName evidence="1">Uncharacterized protein</fullName>
    </submittedName>
</protein>
<dbReference type="EMBL" id="OX359470">
    <property type="protein sequence ID" value="CAI3971176.1"/>
    <property type="molecule type" value="Genomic_DNA"/>
</dbReference>
<proteinExistence type="predicted"/>
<evidence type="ECO:0000313" key="1">
    <source>
        <dbReference type="EMBL" id="CAI3971176.1"/>
    </source>
</evidence>